<gene>
    <name evidence="3" type="ORF">CcCBS67573_g01716</name>
</gene>
<keyword evidence="1" id="KW-0802">TPR repeat</keyword>
<dbReference type="PROSITE" id="PS50005">
    <property type="entry name" value="TPR"/>
    <property type="match status" value="1"/>
</dbReference>
<keyword evidence="4" id="KW-1185">Reference proteome</keyword>
<evidence type="ECO:0000313" key="3">
    <source>
        <dbReference type="EMBL" id="TPX77032.1"/>
    </source>
</evidence>
<proteinExistence type="predicted"/>
<dbReference type="SMART" id="SM00028">
    <property type="entry name" value="TPR"/>
    <property type="match status" value="3"/>
</dbReference>
<dbReference type="Proteomes" id="UP000320333">
    <property type="component" value="Unassembled WGS sequence"/>
</dbReference>
<feature type="region of interest" description="Disordered" evidence="2">
    <location>
        <begin position="1"/>
        <end position="68"/>
    </location>
</feature>
<dbReference type="InterPro" id="IPR011990">
    <property type="entry name" value="TPR-like_helical_dom_sf"/>
</dbReference>
<dbReference type="OrthoDB" id="626167at2759"/>
<name>A0A507FLB6_9FUNG</name>
<evidence type="ECO:0000313" key="4">
    <source>
        <dbReference type="Proteomes" id="UP000320333"/>
    </source>
</evidence>
<accession>A0A507FLB6</accession>
<dbReference type="SUPFAM" id="SSF48452">
    <property type="entry name" value="TPR-like"/>
    <property type="match status" value="2"/>
</dbReference>
<evidence type="ECO:0000256" key="2">
    <source>
        <dbReference type="SAM" id="MobiDB-lite"/>
    </source>
</evidence>
<comment type="caution">
    <text evidence="3">The sequence shown here is derived from an EMBL/GenBank/DDBJ whole genome shotgun (WGS) entry which is preliminary data.</text>
</comment>
<feature type="repeat" description="TPR" evidence="1">
    <location>
        <begin position="286"/>
        <end position="319"/>
    </location>
</feature>
<dbReference type="EMBL" id="QEAP01000030">
    <property type="protein sequence ID" value="TPX77032.1"/>
    <property type="molecule type" value="Genomic_DNA"/>
</dbReference>
<feature type="region of interest" description="Disordered" evidence="2">
    <location>
        <begin position="346"/>
        <end position="365"/>
    </location>
</feature>
<dbReference type="InterPro" id="IPR019734">
    <property type="entry name" value="TPR_rpt"/>
</dbReference>
<dbReference type="Gene3D" id="1.25.40.10">
    <property type="entry name" value="Tetratricopeptide repeat domain"/>
    <property type="match status" value="1"/>
</dbReference>
<protein>
    <submittedName>
        <fullName evidence="3">Uncharacterized protein</fullName>
    </submittedName>
</protein>
<organism evidence="3 4">
    <name type="scientific">Chytriomyces confervae</name>
    <dbReference type="NCBI Taxonomy" id="246404"/>
    <lineage>
        <taxon>Eukaryota</taxon>
        <taxon>Fungi</taxon>
        <taxon>Fungi incertae sedis</taxon>
        <taxon>Chytridiomycota</taxon>
        <taxon>Chytridiomycota incertae sedis</taxon>
        <taxon>Chytridiomycetes</taxon>
        <taxon>Chytridiales</taxon>
        <taxon>Chytriomycetaceae</taxon>
        <taxon>Chytriomyces</taxon>
    </lineage>
</organism>
<sequence length="1059" mass="116656">MTPFRVFTTGLSRNQEQKESTDTSSKAVKWSFHKQSLFRGTPSSKMNHPATITAGIPHSSASFNSCEDVSNRESATTLADHPAKDELSVTDELEDERVRCSSPFSFADSLDQTTHGNLPVRVATRKSDTSCEEAGERPLFVQAVKSLTATHADYNPKLAYARFEQILNEEGFSRKNWFLFAQCLNNMSVAARILSHVDEALQLALLAKSITVHAIATEKLEMISRDCNLGSDWMDLGIDALDLSAEVEWTCAAREMSVTDVDLAEQDMDSESVKVLLGPPIVTLLMDILTNVGNALYTLGKTEDALETFAKCLRLAEHCLECVPVPAEFRFTFPLSIAHRFSTRMNGNAKPRSESPSFPPDPNMPTPAPFRRIHLSYLHRSLLIAQARSLTHVGICCHALGLDNEAILCNSHALEMTQFYRKFGVFGYLEKVSNSALDAKNSSVGSSSSHLHKTENVWDYCSIVVPETGPSKPASKKSIRNMLLKGTGAFVKEVVDPLRASVLANIAASYYAKGRIPASMDSLIHSSSVFKEVSHHLGYTRAISSINALKVEIGRRLKELQWSCGVQDNVTVPEHFNWFWDGMAAPKSTARKWILPALKGLKASLVEFQKSNDVVGMLITMLNIASAYNLLGSKTYAFVALKVLGSLMTQETESGLKVTQEFMTPTMRTSIQYVLCQAVFLLRTMHPEEVTDLIEVWPDEFFYWDDIKDGILRLSQCLETGMVNVMNLEAHAMFLKSSLQTMQKSGTDTVDSWAYFQLLPYISESLDSSSAGSSRLLPDTAVQSSNVLLNESYAYGINTGISFIHQQTLLVDLLLVKDYWLAGRSKPPYDALHDRKTALQLYETLVKTVLELLPGPTIPGEYIPALQTCAQISARAESMLSNPHGSQRSFSTNTPHQNTPALELIPEIRAMLQTSQFIVPSLYTTCTDLMAATAVQYTLLRQNLNAPHLAASLSQSLKANAIQGDIHDAIRQILAAGADSHSHSLGMCIECMQALFEDADPALAVKNMWFVSLEGNVLEAEVAGASMVGVRDADSYGISVRQAMVSGGRHLFPCLHFGV</sequence>
<evidence type="ECO:0000256" key="1">
    <source>
        <dbReference type="PROSITE-ProRule" id="PRU00339"/>
    </source>
</evidence>
<feature type="compositionally biased region" description="Polar residues" evidence="2">
    <location>
        <begin position="59"/>
        <end position="68"/>
    </location>
</feature>
<reference evidence="3 4" key="1">
    <citation type="journal article" date="2019" name="Sci. Rep.">
        <title>Comparative genomics of chytrid fungi reveal insights into the obligate biotrophic and pathogenic lifestyle of Synchytrium endobioticum.</title>
        <authorList>
            <person name="van de Vossenberg B.T.L.H."/>
            <person name="Warris S."/>
            <person name="Nguyen H.D.T."/>
            <person name="van Gent-Pelzer M.P.E."/>
            <person name="Joly D.L."/>
            <person name="van de Geest H.C."/>
            <person name="Bonants P.J.M."/>
            <person name="Smith D.S."/>
            <person name="Levesque C.A."/>
            <person name="van der Lee T.A.J."/>
        </authorList>
    </citation>
    <scope>NUCLEOTIDE SEQUENCE [LARGE SCALE GENOMIC DNA]</scope>
    <source>
        <strain evidence="3 4">CBS 675.73</strain>
    </source>
</reference>
<dbReference type="AlphaFoldDB" id="A0A507FLB6"/>